<gene>
    <name evidence="4" type="ORF">DYU11_29685</name>
</gene>
<comment type="caution">
    <text evidence="4">The sequence shown here is derived from an EMBL/GenBank/DDBJ whole genome shotgun (WGS) entry which is preliminary data.</text>
</comment>
<evidence type="ECO:0000313" key="4">
    <source>
        <dbReference type="EMBL" id="RIV18129.1"/>
    </source>
</evidence>
<evidence type="ECO:0000256" key="2">
    <source>
        <dbReference type="SAM" id="MobiDB-lite"/>
    </source>
</evidence>
<dbReference type="AlphaFoldDB" id="A0A418LXP3"/>
<feature type="compositionally biased region" description="Pro residues" evidence="2">
    <location>
        <begin position="149"/>
        <end position="159"/>
    </location>
</feature>
<sequence>MTKQLVKIGRLTGLMVIGLATVVQAQDSTRVASAGSGVGYGRLAIILSLLALIGVVLLWRRTLNAKAPARDTARSTDVNQSVIHELSDRLKVLEQERNQVKKRLDVVEASLEQLRQRTTVPQNQFREQAVRNEPVQDVTPRTTATAPTQPQPTPEPAPTPAVSQSQNRTRTAPAPTLPSRLFARTADVPGGFSVGSLTESPSRPMVFIITPTAPMQATFRVSDDPEAQRLALSDPYSYLSEACQYTSRPEPNSRIVTVLEGRLSLQGEIWVIVQKAEISFTA</sequence>
<reference evidence="4 5" key="1">
    <citation type="submission" date="2018-08" db="EMBL/GenBank/DDBJ databases">
        <title>Fibrisoma montanum sp. nov., isolated from Danxia mountain soil.</title>
        <authorList>
            <person name="Huang Y."/>
        </authorList>
    </citation>
    <scope>NUCLEOTIDE SEQUENCE [LARGE SCALE GENOMIC DNA]</scope>
    <source>
        <strain evidence="4 5">HYT19</strain>
    </source>
</reference>
<dbReference type="OrthoDB" id="756885at2"/>
<feature type="region of interest" description="Disordered" evidence="2">
    <location>
        <begin position="118"/>
        <end position="180"/>
    </location>
</feature>
<proteinExistence type="predicted"/>
<keyword evidence="3" id="KW-0812">Transmembrane</keyword>
<dbReference type="Proteomes" id="UP000283523">
    <property type="component" value="Unassembled WGS sequence"/>
</dbReference>
<evidence type="ECO:0000256" key="3">
    <source>
        <dbReference type="SAM" id="Phobius"/>
    </source>
</evidence>
<accession>A0A418LXP3</accession>
<organism evidence="4 5">
    <name type="scientific">Fibrisoma montanum</name>
    <dbReference type="NCBI Taxonomy" id="2305895"/>
    <lineage>
        <taxon>Bacteria</taxon>
        <taxon>Pseudomonadati</taxon>
        <taxon>Bacteroidota</taxon>
        <taxon>Cytophagia</taxon>
        <taxon>Cytophagales</taxon>
        <taxon>Spirosomataceae</taxon>
        <taxon>Fibrisoma</taxon>
    </lineage>
</organism>
<evidence type="ECO:0000313" key="5">
    <source>
        <dbReference type="Proteomes" id="UP000283523"/>
    </source>
</evidence>
<name>A0A418LXP3_9BACT</name>
<dbReference type="EMBL" id="QXED01000013">
    <property type="protein sequence ID" value="RIV18129.1"/>
    <property type="molecule type" value="Genomic_DNA"/>
</dbReference>
<keyword evidence="3" id="KW-0472">Membrane</keyword>
<feature type="coiled-coil region" evidence="1">
    <location>
        <begin position="83"/>
        <end position="117"/>
    </location>
</feature>
<keyword evidence="5" id="KW-1185">Reference proteome</keyword>
<feature type="transmembrane region" description="Helical" evidence="3">
    <location>
        <begin position="41"/>
        <end position="59"/>
    </location>
</feature>
<keyword evidence="3" id="KW-1133">Transmembrane helix</keyword>
<protein>
    <submittedName>
        <fullName evidence="4">Uncharacterized protein</fullName>
    </submittedName>
</protein>
<evidence type="ECO:0000256" key="1">
    <source>
        <dbReference type="SAM" id="Coils"/>
    </source>
</evidence>
<keyword evidence="1" id="KW-0175">Coiled coil</keyword>
<feature type="compositionally biased region" description="Low complexity" evidence="2">
    <location>
        <begin position="139"/>
        <end position="148"/>
    </location>
</feature>
<dbReference type="RefSeq" id="WP_119671380.1">
    <property type="nucleotide sequence ID" value="NZ_QXED01000013.1"/>
</dbReference>